<dbReference type="CDD" id="cd00838">
    <property type="entry name" value="MPP_superfamily"/>
    <property type="match status" value="1"/>
</dbReference>
<dbReference type="Proteomes" id="UP001524642">
    <property type="component" value="Unassembled WGS sequence"/>
</dbReference>
<sequence length="249" mass="25533">MRIAAIADAHGNRLALEAVLEDIRAAAPDLVVNLGDLVSGPFDPAGAAEAQMALGCPTLAGNHERQVLSGGGPSDIFARGCLSAAHRDWITGLPKTLSLLDGAVFACHGSPAGGDLDYLLEDVSSGRAVLAAEDAIAPKLAGIEEAGLVLCGHTHTQRAVWVRGVLVVNPGSVGFPAYRDTAPVPHAMEAGSPHARYALLTRGAAGWAVELRAVPYDWEGAARQAEANGRPEAAHAVRTGRVLARAGAG</sequence>
<dbReference type="PANTHER" id="PTHR42850:SF2">
    <property type="entry name" value="BLL5683 PROTEIN"/>
    <property type="match status" value="1"/>
</dbReference>
<dbReference type="InterPro" id="IPR024654">
    <property type="entry name" value="Calcineurin-like_PHP_lpxH"/>
</dbReference>
<dbReference type="SUPFAM" id="SSF56300">
    <property type="entry name" value="Metallo-dependent phosphatases"/>
    <property type="match status" value="1"/>
</dbReference>
<gene>
    <name evidence="3" type="ORF">NRP21_15340</name>
</gene>
<comment type="similarity">
    <text evidence="1">Belongs to the metallophosphoesterase superfamily. YfcE family.</text>
</comment>
<reference evidence="3 4" key="1">
    <citation type="submission" date="2022-06" db="EMBL/GenBank/DDBJ databases">
        <title>Roseomonas CN29.</title>
        <authorList>
            <person name="Cheng Y."/>
            <person name="He X."/>
        </authorList>
    </citation>
    <scope>NUCLEOTIDE SEQUENCE [LARGE SCALE GENOMIC DNA]</scope>
    <source>
        <strain evidence="3 4">CN29</strain>
    </source>
</reference>
<comment type="caution">
    <text evidence="3">The sequence shown here is derived from an EMBL/GenBank/DDBJ whole genome shotgun (WGS) entry which is preliminary data.</text>
</comment>
<dbReference type="InterPro" id="IPR011152">
    <property type="entry name" value="Pesterase_MJ0912"/>
</dbReference>
<evidence type="ECO:0000313" key="4">
    <source>
        <dbReference type="Proteomes" id="UP001524642"/>
    </source>
</evidence>
<dbReference type="PANTHER" id="PTHR42850">
    <property type="entry name" value="METALLOPHOSPHOESTERASE"/>
    <property type="match status" value="1"/>
</dbReference>
<keyword evidence="4" id="KW-1185">Reference proteome</keyword>
<proteinExistence type="inferred from homology"/>
<dbReference type="Gene3D" id="3.60.21.10">
    <property type="match status" value="1"/>
</dbReference>
<evidence type="ECO:0000256" key="1">
    <source>
        <dbReference type="ARBA" id="ARBA00008950"/>
    </source>
</evidence>
<name>A0ABT1X5Q3_9PROT</name>
<accession>A0ABT1X5Q3</accession>
<dbReference type="InterPro" id="IPR029052">
    <property type="entry name" value="Metallo-depent_PP-like"/>
</dbReference>
<dbReference type="Pfam" id="PF12850">
    <property type="entry name" value="Metallophos_2"/>
    <property type="match status" value="1"/>
</dbReference>
<dbReference type="InterPro" id="IPR050126">
    <property type="entry name" value="Ap4A_hydrolase"/>
</dbReference>
<evidence type="ECO:0000313" key="3">
    <source>
        <dbReference type="EMBL" id="MCR0983430.1"/>
    </source>
</evidence>
<feature type="domain" description="Calcineurin-like phosphoesterase" evidence="2">
    <location>
        <begin position="1"/>
        <end position="179"/>
    </location>
</feature>
<protein>
    <submittedName>
        <fullName evidence="3">Metallophosphatase family protein</fullName>
    </submittedName>
</protein>
<dbReference type="RefSeq" id="WP_257717098.1">
    <property type="nucleotide sequence ID" value="NZ_JANJOU010000012.1"/>
</dbReference>
<evidence type="ECO:0000259" key="2">
    <source>
        <dbReference type="Pfam" id="PF12850"/>
    </source>
</evidence>
<dbReference type="EMBL" id="JANJOU010000012">
    <property type="protein sequence ID" value="MCR0983430.1"/>
    <property type="molecule type" value="Genomic_DNA"/>
</dbReference>
<organism evidence="3 4">
    <name type="scientific">Roseomonas populi</name>
    <dbReference type="NCBI Taxonomy" id="3121582"/>
    <lineage>
        <taxon>Bacteria</taxon>
        <taxon>Pseudomonadati</taxon>
        <taxon>Pseudomonadota</taxon>
        <taxon>Alphaproteobacteria</taxon>
        <taxon>Acetobacterales</taxon>
        <taxon>Roseomonadaceae</taxon>
        <taxon>Roseomonas</taxon>
    </lineage>
</organism>
<dbReference type="PIRSF" id="PIRSF000883">
    <property type="entry name" value="Pesterase_MJ0912"/>
    <property type="match status" value="1"/>
</dbReference>